<dbReference type="RefSeq" id="WP_102923168.1">
    <property type="nucleotide sequence ID" value="NZ_LJSN01000002.1"/>
</dbReference>
<comment type="caution">
    <text evidence="1">The sequence shown here is derived from an EMBL/GenBank/DDBJ whole genome shotgun (WGS) entry which is preliminary data.</text>
</comment>
<accession>A0A2N8PHU0</accession>
<dbReference type="EMBL" id="LJSN01000002">
    <property type="protein sequence ID" value="PNE40614.1"/>
    <property type="molecule type" value="Genomic_DNA"/>
</dbReference>
<name>A0A2N8PHU0_STRNR</name>
<dbReference type="AlphaFoldDB" id="A0A2N8PHU0"/>
<reference evidence="2" key="1">
    <citation type="submission" date="2015-09" db="EMBL/GenBank/DDBJ databases">
        <authorList>
            <person name="Graham D.E."/>
            <person name="Mahan K.M."/>
            <person name="Klingeman D.M."/>
            <person name="Fida T."/>
            <person name="Giannone R.J."/>
            <person name="Hettich R.L."/>
            <person name="Parry R.J."/>
            <person name="Spain J.C."/>
        </authorList>
    </citation>
    <scope>NUCLEOTIDE SEQUENCE [LARGE SCALE GENOMIC DNA]</scope>
    <source>
        <strain evidence="2">JCM 4701</strain>
    </source>
</reference>
<gene>
    <name evidence="1" type="ORF">AOB60_07055</name>
</gene>
<proteinExistence type="predicted"/>
<organism evidence="1 2">
    <name type="scientific">Streptomyces noursei</name>
    <name type="common">Streptomyces albulus</name>
    <dbReference type="NCBI Taxonomy" id="1971"/>
    <lineage>
        <taxon>Bacteria</taxon>
        <taxon>Bacillati</taxon>
        <taxon>Actinomycetota</taxon>
        <taxon>Actinomycetes</taxon>
        <taxon>Kitasatosporales</taxon>
        <taxon>Streptomycetaceae</taxon>
        <taxon>Streptomyces</taxon>
    </lineage>
</organism>
<protein>
    <submittedName>
        <fullName evidence="1">Uncharacterized protein</fullName>
    </submittedName>
</protein>
<evidence type="ECO:0000313" key="1">
    <source>
        <dbReference type="EMBL" id="PNE40614.1"/>
    </source>
</evidence>
<evidence type="ECO:0000313" key="2">
    <source>
        <dbReference type="Proteomes" id="UP000236047"/>
    </source>
</evidence>
<sequence>MREPVVSAPHHVRGRVTRLTLIRDILHVGTNCPTGTGGSLARQVLRNSSVARMGSAPLSWPADWLAGWLCTG</sequence>
<dbReference type="Proteomes" id="UP000236047">
    <property type="component" value="Unassembled WGS sequence"/>
</dbReference>
<keyword evidence="2" id="KW-1185">Reference proteome</keyword>